<dbReference type="Proteomes" id="UP001142374">
    <property type="component" value="Unassembled WGS sequence"/>
</dbReference>
<feature type="compositionally biased region" description="Low complexity" evidence="1">
    <location>
        <begin position="30"/>
        <end position="40"/>
    </location>
</feature>
<evidence type="ECO:0000313" key="3">
    <source>
        <dbReference type="Proteomes" id="UP001142374"/>
    </source>
</evidence>
<feature type="region of interest" description="Disordered" evidence="1">
    <location>
        <begin position="1"/>
        <end position="40"/>
    </location>
</feature>
<dbReference type="RefSeq" id="WP_256791304.1">
    <property type="nucleotide sequence ID" value="NZ_JAATER010000336.1"/>
</dbReference>
<name>A0A9X2LM01_9ACTN</name>
<reference evidence="2" key="1">
    <citation type="submission" date="2022-06" db="EMBL/GenBank/DDBJ databases">
        <title>WGS of actinobacteria.</title>
        <authorList>
            <person name="Thawai C."/>
        </authorList>
    </citation>
    <scope>NUCLEOTIDE SEQUENCE</scope>
    <source>
        <strain evidence="2">AA8</strain>
    </source>
</reference>
<dbReference type="EMBL" id="JANIID010000029">
    <property type="protein sequence ID" value="MCQ8773302.1"/>
    <property type="molecule type" value="Genomic_DNA"/>
</dbReference>
<accession>A0A9X2LM01</accession>
<dbReference type="AlphaFoldDB" id="A0A9X2LM01"/>
<evidence type="ECO:0000313" key="2">
    <source>
        <dbReference type="EMBL" id="MCQ8773302.1"/>
    </source>
</evidence>
<evidence type="ECO:0000256" key="1">
    <source>
        <dbReference type="SAM" id="MobiDB-lite"/>
    </source>
</evidence>
<proteinExistence type="predicted"/>
<comment type="caution">
    <text evidence="2">The sequence shown here is derived from an EMBL/GenBank/DDBJ whole genome shotgun (WGS) entry which is preliminary data.</text>
</comment>
<sequence length="71" mass="7169">MRDASGEPDPGGPEDVPDEACEEADDGAAGREAAAAAPRAAASTVRRGVGLLGVLLDMALVPQSSTGYGWW</sequence>
<gene>
    <name evidence="2" type="ORF">NQU55_26595</name>
</gene>
<protein>
    <submittedName>
        <fullName evidence="2">Uncharacterized protein</fullName>
    </submittedName>
</protein>
<feature type="compositionally biased region" description="Acidic residues" evidence="1">
    <location>
        <begin position="15"/>
        <end position="26"/>
    </location>
</feature>
<keyword evidence="3" id="KW-1185">Reference proteome</keyword>
<organism evidence="2 3">
    <name type="scientific">Streptomyces telluris</name>
    <dbReference type="NCBI Taxonomy" id="2720021"/>
    <lineage>
        <taxon>Bacteria</taxon>
        <taxon>Bacillati</taxon>
        <taxon>Actinomycetota</taxon>
        <taxon>Actinomycetes</taxon>
        <taxon>Kitasatosporales</taxon>
        <taxon>Streptomycetaceae</taxon>
        <taxon>Streptomyces</taxon>
    </lineage>
</organism>